<sequence>MHIVDRRLNPGGKSLVNRQRFLRRARAYVQQAVRDSLKDRSIKDLDKEGQISIQRDVIHEPTLHRAAQGGSRERVFPGNHDYMEGDRIKRPDGGAGAGSKAGQGEGNDDFQFALSREEFLDLFLDDLELPDLAKRRLIGGAVDGIRRAGYSTAGNPSNLSVPRTMQKAMSRRLALRRPKGADLARIEEEIALIEARDPPLPDDAVRLEALREERSTIIRRRNLIAYIDPVDLRYRRFETVPKPVAQAVMFCLMDVSGSMTEHMKDLAKRFFALLHLFLTRCYEHVEVVFIHHTDRAAEVDEQTFFYSTVTGGTLVSSALDKLIEVVQERFRPDDWNIYVAQASDGDTMQSDNGRVVSLMQQDILPFSQYFAYLEVGREEFADIESIGTTTGLWQAYAPVSEANRNFVMRKVHHRREIYPVFRELFQRKGVAERSS</sequence>
<dbReference type="AlphaFoldDB" id="A0A081R8Q3"/>
<dbReference type="NCBIfam" id="NF003708">
    <property type="entry name" value="PRK05325.1-3"/>
    <property type="match status" value="1"/>
</dbReference>
<gene>
    <name evidence="3" type="primary">yhbH</name>
    <name evidence="3" type="ORF">BV95_04171</name>
</gene>
<dbReference type="PANTHER" id="PTHR30510:SF2">
    <property type="entry name" value="UPF0229 PROTEIN YEAH"/>
    <property type="match status" value="1"/>
</dbReference>
<comment type="caution">
    <text evidence="3">The sequence shown here is derived from an EMBL/GenBank/DDBJ whole genome shotgun (WGS) entry which is preliminary data.</text>
</comment>
<comment type="similarity">
    <text evidence="1">Belongs to the UPF0229 family.</text>
</comment>
<dbReference type="RefSeq" id="WP_037456687.1">
    <property type="nucleotide sequence ID" value="NZ_JFHR01000077.1"/>
</dbReference>
<evidence type="ECO:0000256" key="2">
    <source>
        <dbReference type="SAM" id="MobiDB-lite"/>
    </source>
</evidence>
<feature type="region of interest" description="Disordered" evidence="2">
    <location>
        <begin position="64"/>
        <end position="108"/>
    </location>
</feature>
<organism evidence="3 4">
    <name type="scientific">Sphingobium chlorophenolicum</name>
    <dbReference type="NCBI Taxonomy" id="46429"/>
    <lineage>
        <taxon>Bacteria</taxon>
        <taxon>Pseudomonadati</taxon>
        <taxon>Pseudomonadota</taxon>
        <taxon>Alphaproteobacteria</taxon>
        <taxon>Sphingomonadales</taxon>
        <taxon>Sphingomonadaceae</taxon>
        <taxon>Sphingobium</taxon>
    </lineage>
</organism>
<dbReference type="NCBIfam" id="NF003707">
    <property type="entry name" value="PRK05325.1-2"/>
    <property type="match status" value="1"/>
</dbReference>
<feature type="compositionally biased region" description="Basic and acidic residues" evidence="2">
    <location>
        <begin position="71"/>
        <end position="92"/>
    </location>
</feature>
<dbReference type="InterPro" id="IPR006698">
    <property type="entry name" value="UPF0229"/>
</dbReference>
<proteinExistence type="inferred from homology"/>
<evidence type="ECO:0000256" key="1">
    <source>
        <dbReference type="HAMAP-Rule" id="MF_01232"/>
    </source>
</evidence>
<reference evidence="3 4" key="1">
    <citation type="submission" date="2014-02" db="EMBL/GenBank/DDBJ databases">
        <title>Whole genome sequence of Sphingobium chlorophenolicum NBRC 16172.</title>
        <authorList>
            <person name="Gan H.M."/>
            <person name="Gan H.Y."/>
            <person name="Chew T.H."/>
            <person name="Savka M.A."/>
        </authorList>
    </citation>
    <scope>NUCLEOTIDE SEQUENCE [LARGE SCALE GENOMIC DNA]</scope>
    <source>
        <strain evidence="3 4">NBRC 16172</strain>
    </source>
</reference>
<dbReference type="Pfam" id="PF04285">
    <property type="entry name" value="DUF444"/>
    <property type="match status" value="1"/>
</dbReference>
<dbReference type="PATRIC" id="fig|46429.4.peg.4158"/>
<dbReference type="eggNOG" id="COG2718">
    <property type="taxonomic scope" value="Bacteria"/>
</dbReference>
<protein>
    <recommendedName>
        <fullName evidence="1">UPF0229 protein BV95_04171</fullName>
    </recommendedName>
</protein>
<dbReference type="PANTHER" id="PTHR30510">
    <property type="entry name" value="UPF0229 PROTEIN YEAH"/>
    <property type="match status" value="1"/>
</dbReference>
<dbReference type="InterPro" id="IPR036465">
    <property type="entry name" value="vWFA_dom_sf"/>
</dbReference>
<feature type="compositionally biased region" description="Gly residues" evidence="2">
    <location>
        <begin position="93"/>
        <end position="105"/>
    </location>
</feature>
<dbReference type="OrthoDB" id="9788289at2"/>
<dbReference type="SUPFAM" id="SSF53300">
    <property type="entry name" value="vWA-like"/>
    <property type="match status" value="1"/>
</dbReference>
<name>A0A081R8Q3_SPHCR</name>
<evidence type="ECO:0000313" key="4">
    <source>
        <dbReference type="Proteomes" id="UP000028411"/>
    </source>
</evidence>
<dbReference type="HAMAP" id="MF_01232">
    <property type="entry name" value="UPF0229"/>
    <property type="match status" value="1"/>
</dbReference>
<evidence type="ECO:0000313" key="3">
    <source>
        <dbReference type="EMBL" id="KEQ51576.1"/>
    </source>
</evidence>
<dbReference type="Proteomes" id="UP000028411">
    <property type="component" value="Unassembled WGS sequence"/>
</dbReference>
<accession>A0A081R8Q3</accession>
<dbReference type="EMBL" id="JFHR01000077">
    <property type="protein sequence ID" value="KEQ51576.1"/>
    <property type="molecule type" value="Genomic_DNA"/>
</dbReference>